<keyword evidence="10 13" id="KW-0408">Iron</keyword>
<feature type="transmembrane region" description="Helical" evidence="14">
    <location>
        <begin position="91"/>
        <end position="110"/>
    </location>
</feature>
<dbReference type="Pfam" id="PF02665">
    <property type="entry name" value="Nitrate_red_gam"/>
    <property type="match status" value="1"/>
</dbReference>
<evidence type="ECO:0000256" key="5">
    <source>
        <dbReference type="ARBA" id="ARBA00022692"/>
    </source>
</evidence>
<evidence type="ECO:0000256" key="4">
    <source>
        <dbReference type="ARBA" id="ARBA00022617"/>
    </source>
</evidence>
<evidence type="ECO:0000256" key="7">
    <source>
        <dbReference type="ARBA" id="ARBA00022982"/>
    </source>
</evidence>
<evidence type="ECO:0000256" key="11">
    <source>
        <dbReference type="ARBA" id="ARBA00023063"/>
    </source>
</evidence>
<feature type="binding site" description="axial binding residue" evidence="13">
    <location>
        <position position="207"/>
    </location>
    <ligand>
        <name>heme b</name>
        <dbReference type="ChEBI" id="CHEBI:60344"/>
        <label>1</label>
    </ligand>
    <ligandPart>
        <name>Fe</name>
        <dbReference type="ChEBI" id="CHEBI:18248"/>
    </ligandPart>
</feature>
<keyword evidence="8 14" id="KW-1133">Transmembrane helix</keyword>
<keyword evidence="2" id="KW-0813">Transport</keyword>
<dbReference type="GO" id="GO:0009055">
    <property type="term" value="F:electron transfer activity"/>
    <property type="evidence" value="ECO:0007669"/>
    <property type="project" value="TreeGrafter"/>
</dbReference>
<keyword evidence="3" id="KW-1003">Cell membrane</keyword>
<evidence type="ECO:0000256" key="8">
    <source>
        <dbReference type="ARBA" id="ARBA00022989"/>
    </source>
</evidence>
<keyword evidence="12 14" id="KW-0472">Membrane</keyword>
<feature type="transmembrane region" description="Helical" evidence="14">
    <location>
        <begin position="48"/>
        <end position="71"/>
    </location>
</feature>
<proteinExistence type="predicted"/>
<dbReference type="Proteomes" id="UP000269374">
    <property type="component" value="Chromosome"/>
</dbReference>
<evidence type="ECO:0000256" key="9">
    <source>
        <dbReference type="ARBA" id="ARBA00023002"/>
    </source>
</evidence>
<evidence type="ECO:0000313" key="16">
    <source>
        <dbReference type="EMBL" id="AYG01550.1"/>
    </source>
</evidence>
<feature type="domain" description="NarG-like" evidence="15">
    <location>
        <begin position="7"/>
        <end position="225"/>
    </location>
</feature>
<feature type="transmembrane region" description="Helical" evidence="14">
    <location>
        <begin position="188"/>
        <end position="217"/>
    </location>
</feature>
<keyword evidence="7" id="KW-0249">Electron transport</keyword>
<keyword evidence="5 14" id="KW-0812">Transmembrane</keyword>
<dbReference type="GO" id="GO:0019645">
    <property type="term" value="P:anaerobic electron transport chain"/>
    <property type="evidence" value="ECO:0007669"/>
    <property type="project" value="TreeGrafter"/>
</dbReference>
<evidence type="ECO:0000313" key="17">
    <source>
        <dbReference type="Proteomes" id="UP000269374"/>
    </source>
</evidence>
<evidence type="ECO:0000259" key="15">
    <source>
        <dbReference type="Pfam" id="PF02665"/>
    </source>
</evidence>
<keyword evidence="9 16" id="KW-0560">Oxidoreductase</keyword>
<comment type="subcellular location">
    <subcellularLocation>
        <location evidence="1">Cell membrane</location>
        <topology evidence="1">Multi-pass membrane protein</topology>
    </subcellularLocation>
</comment>
<reference evidence="16 17" key="1">
    <citation type="submission" date="2018-09" db="EMBL/GenBank/DDBJ databases">
        <title>Genome sequencing of strain 1JSPR-7.</title>
        <authorList>
            <person name="Heo J."/>
            <person name="Kim S.-J."/>
            <person name="Kwon S.-W."/>
        </authorList>
    </citation>
    <scope>NUCLEOTIDE SEQUENCE [LARGE SCALE GENOMIC DNA]</scope>
    <source>
        <strain evidence="16 17">1JSPR-7</strain>
    </source>
</reference>
<dbReference type="KEGG" id="lact:D7I46_11040"/>
<dbReference type="FunFam" id="1.20.950.20:FF:000001">
    <property type="entry name" value="Respiratory nitrate reductase subunit gamma"/>
    <property type="match status" value="1"/>
</dbReference>
<keyword evidence="6" id="KW-0479">Metal-binding</keyword>
<keyword evidence="17" id="KW-1185">Reference proteome</keyword>
<dbReference type="NCBIfam" id="TIGR00351">
    <property type="entry name" value="narI"/>
    <property type="match status" value="1"/>
</dbReference>
<evidence type="ECO:0000256" key="1">
    <source>
        <dbReference type="ARBA" id="ARBA00004651"/>
    </source>
</evidence>
<feature type="binding site" description="axial binding residue" evidence="13">
    <location>
        <position position="66"/>
    </location>
    <ligand>
        <name>heme b</name>
        <dbReference type="ChEBI" id="CHEBI:60344"/>
        <label>2</label>
    </ligand>
    <ligandPart>
        <name>Fe</name>
        <dbReference type="ChEBI" id="CHEBI:18248"/>
    </ligandPart>
</feature>
<dbReference type="AlphaFoldDB" id="A0A387BKR3"/>
<dbReference type="EMBL" id="CP032627">
    <property type="protein sequence ID" value="AYG01550.1"/>
    <property type="molecule type" value="Genomic_DNA"/>
</dbReference>
<evidence type="ECO:0000256" key="14">
    <source>
        <dbReference type="SAM" id="Phobius"/>
    </source>
</evidence>
<evidence type="ECO:0000256" key="2">
    <source>
        <dbReference type="ARBA" id="ARBA00022448"/>
    </source>
</evidence>
<protein>
    <submittedName>
        <fullName evidence="16">Respiratory nitrate reductase subunit gamma</fullName>
        <ecNumber evidence="16">1.7.99.4</ecNumber>
    </submittedName>
</protein>
<dbReference type="PANTHER" id="PTHR30598:SF3">
    <property type="entry name" value="RESPIRATORY NITRATE REDUCTASE 1 GAMMA CHAIN"/>
    <property type="match status" value="1"/>
</dbReference>
<accession>A0A387BKR3</accession>
<dbReference type="GO" id="GO:0046872">
    <property type="term" value="F:metal ion binding"/>
    <property type="evidence" value="ECO:0007669"/>
    <property type="project" value="UniProtKB-KW"/>
</dbReference>
<dbReference type="InterPro" id="IPR003816">
    <property type="entry name" value="Nitrate_red_gam"/>
</dbReference>
<feature type="transmembrane region" description="Helical" evidence="14">
    <location>
        <begin position="130"/>
        <end position="149"/>
    </location>
</feature>
<evidence type="ECO:0000256" key="12">
    <source>
        <dbReference type="ARBA" id="ARBA00023136"/>
    </source>
</evidence>
<dbReference type="RefSeq" id="WP_120772920.1">
    <property type="nucleotide sequence ID" value="NZ_CP032627.1"/>
</dbReference>
<dbReference type="InterPro" id="IPR036197">
    <property type="entry name" value="NarG-like_sf"/>
</dbReference>
<dbReference type="EC" id="1.7.99.4" evidence="16"/>
<evidence type="ECO:0000256" key="3">
    <source>
        <dbReference type="ARBA" id="ARBA00022475"/>
    </source>
</evidence>
<dbReference type="GO" id="GO:0008940">
    <property type="term" value="F:nitrate reductase activity"/>
    <property type="evidence" value="ECO:0007669"/>
    <property type="project" value="InterPro"/>
</dbReference>
<evidence type="ECO:0000256" key="10">
    <source>
        <dbReference type="ARBA" id="ARBA00023004"/>
    </source>
</evidence>
<name>A0A387BKR3_9LACT</name>
<dbReference type="SUPFAM" id="SSF103501">
    <property type="entry name" value="Respiratory nitrate reductase 1 gamma chain"/>
    <property type="match status" value="1"/>
</dbReference>
<dbReference type="OrthoDB" id="9788113at2"/>
<dbReference type="InterPro" id="IPR051936">
    <property type="entry name" value="Heme-iron_electron_transfer"/>
</dbReference>
<feature type="transmembrane region" description="Helical" evidence="14">
    <location>
        <begin position="6"/>
        <end position="27"/>
    </location>
</feature>
<dbReference type="PANTHER" id="PTHR30598">
    <property type="entry name" value="NITRATE REDUCTASE PRIVATE CHAPERONE, REDOX ENZYME MATURATION PROTEIN REMP FAMILY"/>
    <property type="match status" value="1"/>
</dbReference>
<keyword evidence="11" id="KW-0534">Nitrate assimilation</keyword>
<feature type="binding site" description="axial binding residue" evidence="13">
    <location>
        <position position="56"/>
    </location>
    <ligand>
        <name>heme b</name>
        <dbReference type="ChEBI" id="CHEBI:60344"/>
        <label>1</label>
    </ligand>
    <ligandPart>
        <name>Fe</name>
        <dbReference type="ChEBI" id="CHEBI:18248"/>
    </ligandPart>
</feature>
<dbReference type="InterPro" id="IPR023234">
    <property type="entry name" value="NarG-like_domain"/>
</dbReference>
<feature type="binding site" description="axial binding residue" evidence="13">
    <location>
        <position position="189"/>
    </location>
    <ligand>
        <name>heme b</name>
        <dbReference type="ChEBI" id="CHEBI:60344"/>
        <label>1</label>
    </ligand>
    <ligandPart>
        <name>Fe</name>
        <dbReference type="ChEBI" id="CHEBI:18248"/>
    </ligandPart>
</feature>
<keyword evidence="4 13" id="KW-0349">Heme</keyword>
<sequence length="229" mass="26123">MTQFWNFMLWVVYPYLMLGSFFIGTIVRMRKPGSVTAKSSELMEKKRLIWGSILFHIGILGVFGGHVIGIFIPETFTDSIGITNEFYHKVLAMGIGGVFGAMTLAGIIVLTYRRFTSKRVAATSTLNDNVVIVALLVTIVLGMMSSFWAGPMTPGFDYRTTIGVWGRGLFAFSPAWHLMNNIPLFYKLHIICGLAMFGFFPYTRLVHALYVPLHYIFRRFVVYRRYSRR</sequence>
<dbReference type="GO" id="GO:0020037">
    <property type="term" value="F:heme binding"/>
    <property type="evidence" value="ECO:0007669"/>
    <property type="project" value="TreeGrafter"/>
</dbReference>
<dbReference type="Gene3D" id="1.20.950.20">
    <property type="entry name" value="Transmembrane di-heme cytochromes, Chain C"/>
    <property type="match status" value="1"/>
</dbReference>
<organism evidence="16 17">
    <name type="scientific">Lactococcus allomyrinae</name>
    <dbReference type="NCBI Taxonomy" id="2419773"/>
    <lineage>
        <taxon>Bacteria</taxon>
        <taxon>Bacillati</taxon>
        <taxon>Bacillota</taxon>
        <taxon>Bacilli</taxon>
        <taxon>Lactobacillales</taxon>
        <taxon>Streptococcaceae</taxon>
        <taxon>Lactococcus</taxon>
    </lineage>
</organism>
<gene>
    <name evidence="16" type="primary">narI</name>
    <name evidence="16" type="ORF">D7I46_11040</name>
</gene>
<dbReference type="GO" id="GO:0009325">
    <property type="term" value="C:nitrate reductase complex"/>
    <property type="evidence" value="ECO:0007669"/>
    <property type="project" value="InterPro"/>
</dbReference>
<evidence type="ECO:0000256" key="13">
    <source>
        <dbReference type="PIRSR" id="PIRSR603816-1"/>
    </source>
</evidence>
<evidence type="ECO:0000256" key="6">
    <source>
        <dbReference type="ARBA" id="ARBA00022723"/>
    </source>
</evidence>
<dbReference type="GO" id="GO:0042128">
    <property type="term" value="P:nitrate assimilation"/>
    <property type="evidence" value="ECO:0007669"/>
    <property type="project" value="UniProtKB-KW"/>
</dbReference>
<dbReference type="GO" id="GO:0005886">
    <property type="term" value="C:plasma membrane"/>
    <property type="evidence" value="ECO:0007669"/>
    <property type="project" value="UniProtKB-SubCell"/>
</dbReference>